<evidence type="ECO:0000259" key="1">
    <source>
        <dbReference type="Pfam" id="PF07929"/>
    </source>
</evidence>
<proteinExistence type="predicted"/>
<dbReference type="InterPro" id="IPR012912">
    <property type="entry name" value="Plasmid_pRiA4b_Orf3-like"/>
</dbReference>
<evidence type="ECO:0000313" key="3">
    <source>
        <dbReference type="Proteomes" id="UP000437736"/>
    </source>
</evidence>
<dbReference type="SUPFAM" id="SSF159941">
    <property type="entry name" value="MM3350-like"/>
    <property type="match status" value="1"/>
</dbReference>
<organism evidence="2 3">
    <name type="scientific">Acidiferrimicrobium australe</name>
    <dbReference type="NCBI Taxonomy" id="2664430"/>
    <lineage>
        <taxon>Bacteria</taxon>
        <taxon>Bacillati</taxon>
        <taxon>Actinomycetota</taxon>
        <taxon>Acidimicrobiia</taxon>
        <taxon>Acidimicrobiales</taxon>
        <taxon>Acidimicrobiaceae</taxon>
        <taxon>Acidiferrimicrobium</taxon>
    </lineage>
</organism>
<comment type="caution">
    <text evidence="2">The sequence shown here is derived from an EMBL/GenBank/DDBJ whole genome shotgun (WGS) entry which is preliminary data.</text>
</comment>
<name>A0ABW9QWT6_9ACTN</name>
<feature type="domain" description="Plasmid pRiA4b Orf3-like" evidence="1">
    <location>
        <begin position="13"/>
        <end position="180"/>
    </location>
</feature>
<dbReference type="InterPro" id="IPR024047">
    <property type="entry name" value="MM3350-like_sf"/>
</dbReference>
<reference evidence="2 3" key="1">
    <citation type="submission" date="2019-11" db="EMBL/GenBank/DDBJ databases">
        <title>Acidiferrimicrobium australis gen. nov., sp. nov., an acidophilic and obligately heterotrophic, member of the Actinobacteria that catalyses dissimilatory oxido- reduction of iron isolated from metal-rich acidic water in Chile.</title>
        <authorList>
            <person name="Gonzalez D."/>
            <person name="Huber K."/>
            <person name="Hedrich S."/>
            <person name="Rojas-Villalobos C."/>
            <person name="Quatrini R."/>
            <person name="Dinamarca M.A."/>
            <person name="Schwarz A."/>
            <person name="Canales C."/>
            <person name="Nancucheo I."/>
        </authorList>
    </citation>
    <scope>NUCLEOTIDE SEQUENCE [LARGE SCALE GENOMIC DNA]</scope>
    <source>
        <strain evidence="2 3">USS-CCA1</strain>
    </source>
</reference>
<keyword evidence="3" id="KW-1185">Reference proteome</keyword>
<evidence type="ECO:0000313" key="2">
    <source>
        <dbReference type="EMBL" id="MST33898.1"/>
    </source>
</evidence>
<accession>A0ABW9QWT6</accession>
<protein>
    <submittedName>
        <fullName evidence="2">Plasmid pRiA4b ORF-3 family protein</fullName>
    </submittedName>
</protein>
<gene>
    <name evidence="2" type="ORF">GHK86_14370</name>
</gene>
<dbReference type="Gene3D" id="3.10.290.30">
    <property type="entry name" value="MM3350-like"/>
    <property type="match status" value="1"/>
</dbReference>
<dbReference type="PANTHER" id="PTHR41878:SF1">
    <property type="entry name" value="TNPR PROTEIN"/>
    <property type="match status" value="1"/>
</dbReference>
<dbReference type="Proteomes" id="UP000437736">
    <property type="component" value="Unassembled WGS sequence"/>
</dbReference>
<sequence length="193" mass="21288">MSTTDGAGLQLTVHELQVTLLDVSPPVWRRLRVPSAVTLSALHSILQVAFGWQDAHLHEWRVGGRTYGLADEESWGEDLADESSAVLGELAPADSVLHYDYDFGDGWEHLVEVLAVEPYDPTRPPVLLLAGARAAPPEDSGGPLGYEHLLDALADEDDPEHDEMMEWVGDAFDPDELDVQAVNRRLEGMWRPS</sequence>
<dbReference type="EMBL" id="WJHE01000765">
    <property type="protein sequence ID" value="MST33898.1"/>
    <property type="molecule type" value="Genomic_DNA"/>
</dbReference>
<dbReference type="Pfam" id="PF07929">
    <property type="entry name" value="PRiA4_ORF3"/>
    <property type="match status" value="1"/>
</dbReference>
<dbReference type="PANTHER" id="PTHR41878">
    <property type="entry name" value="LEXA REPRESSOR-RELATED"/>
    <property type="match status" value="1"/>
</dbReference>